<dbReference type="AlphaFoldDB" id="A0A9D3PJL7"/>
<gene>
    <name evidence="7" type="ORF">MATL_G00195240</name>
</gene>
<evidence type="ECO:0000256" key="4">
    <source>
        <dbReference type="ARBA" id="ARBA00035656"/>
    </source>
</evidence>
<feature type="compositionally biased region" description="Low complexity" evidence="6">
    <location>
        <begin position="226"/>
        <end position="237"/>
    </location>
</feature>
<name>A0A9D3PJL7_MEGAT</name>
<dbReference type="PANTHER" id="PTHR31144:SF1">
    <property type="entry name" value="UPF0602 PROTEIN C4ORF47"/>
    <property type="match status" value="1"/>
</dbReference>
<keyword evidence="8" id="KW-1185">Reference proteome</keyword>
<evidence type="ECO:0000256" key="6">
    <source>
        <dbReference type="SAM" id="MobiDB-lite"/>
    </source>
</evidence>
<evidence type="ECO:0000313" key="8">
    <source>
        <dbReference type="Proteomes" id="UP001046870"/>
    </source>
</evidence>
<keyword evidence="3" id="KW-0206">Cytoskeleton</keyword>
<feature type="region of interest" description="Disordered" evidence="6">
    <location>
        <begin position="129"/>
        <end position="148"/>
    </location>
</feature>
<comment type="caution">
    <text evidence="7">The sequence shown here is derived from an EMBL/GenBank/DDBJ whole genome shotgun (WGS) entry which is preliminary data.</text>
</comment>
<keyword evidence="2" id="KW-0963">Cytoplasm</keyword>
<evidence type="ECO:0000256" key="1">
    <source>
        <dbReference type="ARBA" id="ARBA00004300"/>
    </source>
</evidence>
<evidence type="ECO:0000256" key="3">
    <source>
        <dbReference type="ARBA" id="ARBA00023212"/>
    </source>
</evidence>
<comment type="subcellular location">
    <subcellularLocation>
        <location evidence="1">Cytoplasm</location>
        <location evidence="1">Cytoskeleton</location>
        <location evidence="1">Microtubule organizing center</location>
        <location evidence="1">Centrosome</location>
    </subcellularLocation>
</comment>
<dbReference type="InterPro" id="IPR029358">
    <property type="entry name" value="CFAP96"/>
</dbReference>
<organism evidence="7 8">
    <name type="scientific">Megalops atlanticus</name>
    <name type="common">Tarpon</name>
    <name type="synonym">Clupea gigantea</name>
    <dbReference type="NCBI Taxonomy" id="7932"/>
    <lineage>
        <taxon>Eukaryota</taxon>
        <taxon>Metazoa</taxon>
        <taxon>Chordata</taxon>
        <taxon>Craniata</taxon>
        <taxon>Vertebrata</taxon>
        <taxon>Euteleostomi</taxon>
        <taxon>Actinopterygii</taxon>
        <taxon>Neopterygii</taxon>
        <taxon>Teleostei</taxon>
        <taxon>Elopiformes</taxon>
        <taxon>Megalopidae</taxon>
        <taxon>Megalops</taxon>
    </lineage>
</organism>
<accession>A0A9D3PJL7</accession>
<evidence type="ECO:0000256" key="5">
    <source>
        <dbReference type="ARBA" id="ARBA00035693"/>
    </source>
</evidence>
<comment type="similarity">
    <text evidence="4">Belongs to the CFAP96 family.</text>
</comment>
<evidence type="ECO:0000313" key="7">
    <source>
        <dbReference type="EMBL" id="KAG7461819.1"/>
    </source>
</evidence>
<dbReference type="EMBL" id="JAFDVH010000017">
    <property type="protein sequence ID" value="KAG7461819.1"/>
    <property type="molecule type" value="Genomic_DNA"/>
</dbReference>
<sequence length="311" mass="34685">MPPEGKSDMERVGLFKEMGYITIGDKYTPNVYRPFNESAQKNKQMLCGGPKKKSGLQAGYFDSQFKRIFEREAFTDPLKLRRQYRMQQAKMNLGKAFLPSNGEKKMSGTGSYYGTLSGPIQAMSTLQVPRKPYKSPGKNILTSPPKKGSGYGYPNVTLSKMHAYSTDPFDRAKEMVKREIIAHRTKMKGGPFRLNLHPKECFDSNPYKLDKPLPPVKKTEVKKDSVVPFKPSSPSKKTGGMKAGTFDTYPSHSADPYVSRKSKSVTANKDGKIFHPSSGPKSMPVQSILNKNVKKVLNSTNYATIPAVMAY</sequence>
<dbReference type="PANTHER" id="PTHR31144">
    <property type="entry name" value="UPF0602 PROTEIN C4ORF47"/>
    <property type="match status" value="1"/>
</dbReference>
<dbReference type="Proteomes" id="UP001046870">
    <property type="component" value="Chromosome 17"/>
</dbReference>
<evidence type="ECO:0000256" key="2">
    <source>
        <dbReference type="ARBA" id="ARBA00022490"/>
    </source>
</evidence>
<protein>
    <recommendedName>
        <fullName evidence="5">Cilia-and flagella-associated protein 96</fullName>
    </recommendedName>
</protein>
<dbReference type="OrthoDB" id="283553at2759"/>
<reference evidence="7" key="1">
    <citation type="submission" date="2021-01" db="EMBL/GenBank/DDBJ databases">
        <authorList>
            <person name="Zahm M."/>
            <person name="Roques C."/>
            <person name="Cabau C."/>
            <person name="Klopp C."/>
            <person name="Donnadieu C."/>
            <person name="Jouanno E."/>
            <person name="Lampietro C."/>
            <person name="Louis A."/>
            <person name="Herpin A."/>
            <person name="Echchiki A."/>
            <person name="Berthelot C."/>
            <person name="Parey E."/>
            <person name="Roest-Crollius H."/>
            <person name="Braasch I."/>
            <person name="Postlethwait J."/>
            <person name="Bobe J."/>
            <person name="Montfort J."/>
            <person name="Bouchez O."/>
            <person name="Begum T."/>
            <person name="Mejri S."/>
            <person name="Adams A."/>
            <person name="Chen W.-J."/>
            <person name="Guiguen Y."/>
        </authorList>
    </citation>
    <scope>NUCLEOTIDE SEQUENCE</scope>
    <source>
        <strain evidence="7">YG-15Mar2019-1</strain>
        <tissue evidence="7">Brain</tissue>
    </source>
</reference>
<dbReference type="Pfam" id="PF15239">
    <property type="entry name" value="CFAP96-like"/>
    <property type="match status" value="1"/>
</dbReference>
<dbReference type="GO" id="GO:0005881">
    <property type="term" value="C:cytoplasmic microtubule"/>
    <property type="evidence" value="ECO:0007669"/>
    <property type="project" value="TreeGrafter"/>
</dbReference>
<feature type="region of interest" description="Disordered" evidence="6">
    <location>
        <begin position="213"/>
        <end position="283"/>
    </location>
</feature>
<proteinExistence type="inferred from homology"/>
<dbReference type="GO" id="GO:0005813">
    <property type="term" value="C:centrosome"/>
    <property type="evidence" value="ECO:0007669"/>
    <property type="project" value="UniProtKB-SubCell"/>
</dbReference>